<proteinExistence type="predicted"/>
<keyword evidence="2" id="KW-1185">Reference proteome</keyword>
<evidence type="ECO:0000313" key="2">
    <source>
        <dbReference type="Proteomes" id="UP000824120"/>
    </source>
</evidence>
<dbReference type="AlphaFoldDB" id="A0A9J6AGJ2"/>
<gene>
    <name evidence="1" type="ORF">H5410_008983</name>
</gene>
<accession>A0A9J6AGJ2</accession>
<evidence type="ECO:0000313" key="1">
    <source>
        <dbReference type="EMBL" id="KAG5623765.1"/>
    </source>
</evidence>
<sequence length="67" mass="7621">MSRHELIDVNIKYREDLITDRTLSAKETGCSVIEENERNLQAAEKVLRDLRVAENSCAARKGTETTK</sequence>
<protein>
    <submittedName>
        <fullName evidence="1">Uncharacterized protein</fullName>
    </submittedName>
</protein>
<dbReference type="EMBL" id="JACXVP010000002">
    <property type="protein sequence ID" value="KAG5623765.1"/>
    <property type="molecule type" value="Genomic_DNA"/>
</dbReference>
<comment type="caution">
    <text evidence="1">The sequence shown here is derived from an EMBL/GenBank/DDBJ whole genome shotgun (WGS) entry which is preliminary data.</text>
</comment>
<name>A0A9J6AGJ2_SOLCO</name>
<reference evidence="1 2" key="1">
    <citation type="submission" date="2020-09" db="EMBL/GenBank/DDBJ databases">
        <title>De no assembly of potato wild relative species, Solanum commersonii.</title>
        <authorList>
            <person name="Cho K."/>
        </authorList>
    </citation>
    <scope>NUCLEOTIDE SEQUENCE [LARGE SCALE GENOMIC DNA]</scope>
    <source>
        <strain evidence="1">LZ3.2</strain>
        <tissue evidence="1">Leaf</tissue>
    </source>
</reference>
<dbReference type="Proteomes" id="UP000824120">
    <property type="component" value="Chromosome 2"/>
</dbReference>
<organism evidence="1 2">
    <name type="scientific">Solanum commersonii</name>
    <name type="common">Commerson's wild potato</name>
    <name type="synonym">Commerson's nightshade</name>
    <dbReference type="NCBI Taxonomy" id="4109"/>
    <lineage>
        <taxon>Eukaryota</taxon>
        <taxon>Viridiplantae</taxon>
        <taxon>Streptophyta</taxon>
        <taxon>Embryophyta</taxon>
        <taxon>Tracheophyta</taxon>
        <taxon>Spermatophyta</taxon>
        <taxon>Magnoliopsida</taxon>
        <taxon>eudicotyledons</taxon>
        <taxon>Gunneridae</taxon>
        <taxon>Pentapetalae</taxon>
        <taxon>asterids</taxon>
        <taxon>lamiids</taxon>
        <taxon>Solanales</taxon>
        <taxon>Solanaceae</taxon>
        <taxon>Solanoideae</taxon>
        <taxon>Solaneae</taxon>
        <taxon>Solanum</taxon>
    </lineage>
</organism>